<dbReference type="GO" id="GO:0003938">
    <property type="term" value="F:IMP dehydrogenase activity"/>
    <property type="evidence" value="ECO:0007669"/>
    <property type="project" value="UniProtKB-UniRule"/>
</dbReference>
<dbReference type="InterPro" id="IPR046342">
    <property type="entry name" value="CBS_dom_sf"/>
</dbReference>
<feature type="binding site" evidence="13">
    <location>
        <position position="471"/>
    </location>
    <ligand>
        <name>K(+)</name>
        <dbReference type="ChEBI" id="CHEBI:29103"/>
        <note>ligand shared between two tetrameric partners</note>
    </ligand>
</feature>
<dbReference type="PANTHER" id="PTHR11911">
    <property type="entry name" value="INOSINE-5-MONOPHOSPHATE DEHYDROGENASE RELATED"/>
    <property type="match status" value="1"/>
</dbReference>
<feature type="binding site" evidence="13 15">
    <location>
        <begin position="338"/>
        <end position="340"/>
    </location>
    <ligand>
        <name>IMP</name>
        <dbReference type="ChEBI" id="CHEBI:58053"/>
    </ligand>
</feature>
<feature type="binding site" evidence="13 16">
    <location>
        <begin position="298"/>
        <end position="300"/>
    </location>
    <ligand>
        <name>NAD(+)</name>
        <dbReference type="ChEBI" id="CHEBI:57540"/>
    </ligand>
</feature>
<evidence type="ECO:0000256" key="11">
    <source>
        <dbReference type="ARBA" id="ARBA00023122"/>
    </source>
</evidence>
<dbReference type="SMART" id="SM00116">
    <property type="entry name" value="CBS"/>
    <property type="match status" value="2"/>
</dbReference>
<dbReference type="InterPro" id="IPR005990">
    <property type="entry name" value="IMP_DH"/>
</dbReference>
<keyword evidence="6 13" id="KW-0332">GMP biosynthesis</keyword>
<comment type="similarity">
    <text evidence="2 13 19">Belongs to the IMPDH/GMPR family.</text>
</comment>
<dbReference type="SUPFAM" id="SSF51412">
    <property type="entry name" value="Inosine monophosphate dehydrogenase (IMPDH)"/>
    <property type="match status" value="1"/>
</dbReference>
<dbReference type="PIRSF" id="PIRSF000130">
    <property type="entry name" value="IMPDH"/>
    <property type="match status" value="1"/>
</dbReference>
<dbReference type="EMBL" id="JACXWD010000003">
    <property type="protein sequence ID" value="MBD3866880.1"/>
    <property type="molecule type" value="Genomic_DNA"/>
</dbReference>
<dbReference type="EC" id="1.1.1.205" evidence="13 20"/>
<feature type="binding site" description="in other chain" evidence="13 17">
    <location>
        <position position="305"/>
    </location>
    <ligand>
        <name>K(+)</name>
        <dbReference type="ChEBI" id="CHEBI:29103"/>
        <note>ligand shared between two tetrameric partners</note>
    </ligand>
</feature>
<gene>
    <name evidence="13 22" type="primary">guaB</name>
    <name evidence="22" type="ORF">IFK94_02055</name>
</gene>
<feature type="active site" description="Thioimidate intermediate" evidence="13 14">
    <location>
        <position position="305"/>
    </location>
</feature>
<evidence type="ECO:0000256" key="17">
    <source>
        <dbReference type="PIRSR" id="PIRSR000130-4"/>
    </source>
</evidence>
<dbReference type="HAMAP" id="MF_01964">
    <property type="entry name" value="IMPDH"/>
    <property type="match status" value="1"/>
</dbReference>
<feature type="binding site" description="in other chain" evidence="13 17">
    <location>
        <position position="302"/>
    </location>
    <ligand>
        <name>K(+)</name>
        <dbReference type="ChEBI" id="CHEBI:29103"/>
        <note>ligand shared between two tetrameric partners</note>
    </ligand>
</feature>
<evidence type="ECO:0000256" key="9">
    <source>
        <dbReference type="ARBA" id="ARBA00023002"/>
    </source>
</evidence>
<dbReference type="Proteomes" id="UP000648239">
    <property type="component" value="Unassembled WGS sequence"/>
</dbReference>
<evidence type="ECO:0000256" key="4">
    <source>
        <dbReference type="ARBA" id="ARBA00022723"/>
    </source>
</evidence>
<dbReference type="AlphaFoldDB" id="A0A8J6XXD9"/>
<evidence type="ECO:0000256" key="18">
    <source>
        <dbReference type="PROSITE-ProRule" id="PRU00703"/>
    </source>
</evidence>
<evidence type="ECO:0000256" key="19">
    <source>
        <dbReference type="RuleBase" id="RU003927"/>
    </source>
</evidence>
<dbReference type="NCBIfam" id="TIGR01302">
    <property type="entry name" value="IMP_dehydrog"/>
    <property type="match status" value="1"/>
</dbReference>
<evidence type="ECO:0000256" key="6">
    <source>
        <dbReference type="ARBA" id="ARBA00022749"/>
    </source>
</evidence>
<comment type="function">
    <text evidence="13">Catalyzes the conversion of inosine 5'-phosphate (IMP) to xanthosine 5'-phosphate (XMP), the first committed and rate-limiting step in the de novo synthesis of guanine nucleotides, and therefore plays an important role in the regulation of cell growth.</text>
</comment>
<dbReference type="InterPro" id="IPR015875">
    <property type="entry name" value="IMP_DH/GMP_Rdtase_CS"/>
</dbReference>
<protein>
    <recommendedName>
        <fullName evidence="13 20">Inosine-5'-monophosphate dehydrogenase</fullName>
        <shortName evidence="13">IMP dehydrogenase</shortName>
        <shortName evidence="13">IMPD</shortName>
        <shortName evidence="13">IMPDH</shortName>
        <ecNumber evidence="13 20">1.1.1.205</ecNumber>
    </recommendedName>
</protein>
<feature type="domain" description="CBS" evidence="21">
    <location>
        <begin position="94"/>
        <end position="150"/>
    </location>
</feature>
<feature type="active site" description="Proton acceptor" evidence="13 14">
    <location>
        <position position="401"/>
    </location>
</feature>
<sequence>MLKLPLNEALTFDDVLLVPAHSEVLPSQVSTRTRLTRRIELNVPLVSAAMDTVTESRLAIAIAQEGGMGIIHKNMSIKSHASEVDKVKRSESGMIVDPITMRADALIGDALAVMSRYHISGVPVTDEDGRLVGILTNRDLRFHTRNDLPVSSLMTTENLVTAPVGTTLEQAKTTLHQHRIEKLPVVDDDGILKGLITVKDIQKQIRFPEACKDDLGRLRVGAAVGIAADTLDRAEALIQSGVDVIVVDTAHGHSQGVLDMVERIRSEYPELQLIGGNVATYDGAKALIERGVDAVKVGVGPGSICTTRIVSGAGVPQLTAISEASRACDEAGVPLVADGGIKFSGDLSKALAAGASSVMIGSLFAGTEEAPGETILYQGRTFKEYRGMGSIGAMKKGSRDRYFQDEFDDKKLVPEGIEGRVPYKGPLSALVGQMVGGLRAGMGYLGCPDLESIHRDARFVRISSAGRRESHAHDVIITKEAPNYSLD</sequence>
<comment type="pathway">
    <text evidence="13 20">Purine metabolism; XMP biosynthesis via de novo pathway; XMP from IMP: step 1/1.</text>
</comment>
<comment type="caution">
    <text evidence="22">The sequence shown here is derived from an EMBL/GenBank/DDBJ whole genome shotgun (WGS) entry which is preliminary data.</text>
</comment>
<evidence type="ECO:0000256" key="1">
    <source>
        <dbReference type="ARBA" id="ARBA00001958"/>
    </source>
</evidence>
<comment type="catalytic activity">
    <reaction evidence="12 13 20">
        <text>IMP + NAD(+) + H2O = XMP + NADH + H(+)</text>
        <dbReference type="Rhea" id="RHEA:11708"/>
        <dbReference type="ChEBI" id="CHEBI:15377"/>
        <dbReference type="ChEBI" id="CHEBI:15378"/>
        <dbReference type="ChEBI" id="CHEBI:57464"/>
        <dbReference type="ChEBI" id="CHEBI:57540"/>
        <dbReference type="ChEBI" id="CHEBI:57945"/>
        <dbReference type="ChEBI" id="CHEBI:58053"/>
        <dbReference type="EC" id="1.1.1.205"/>
    </reaction>
</comment>
<keyword evidence="10 13" id="KW-0520">NAD</keyword>
<dbReference type="PANTHER" id="PTHR11911:SF111">
    <property type="entry name" value="INOSINE-5'-MONOPHOSPHATE DEHYDROGENASE"/>
    <property type="match status" value="1"/>
</dbReference>
<evidence type="ECO:0000256" key="8">
    <source>
        <dbReference type="ARBA" id="ARBA00022958"/>
    </source>
</evidence>
<dbReference type="GO" id="GO:0046872">
    <property type="term" value="F:metal ion binding"/>
    <property type="evidence" value="ECO:0007669"/>
    <property type="project" value="UniProtKB-UniRule"/>
</dbReference>
<reference evidence="22 23" key="1">
    <citation type="submission" date="2020-08" db="EMBL/GenBank/DDBJ databases">
        <title>Acidobacteriota in marine sediments use diverse sulfur dissimilation pathways.</title>
        <authorList>
            <person name="Wasmund K."/>
        </authorList>
    </citation>
    <scope>NUCLEOTIDE SEQUENCE [LARGE SCALE GENOMIC DNA]</scope>
    <source>
        <strain evidence="22">MAG AM4</strain>
    </source>
</reference>
<comment type="subunit">
    <text evidence="3 13">Homotetramer.</text>
</comment>
<dbReference type="FunFam" id="3.20.20.70:FF:000003">
    <property type="entry name" value="GMP reductase"/>
    <property type="match status" value="1"/>
</dbReference>
<feature type="domain" description="CBS" evidence="21">
    <location>
        <begin position="154"/>
        <end position="211"/>
    </location>
</feature>
<accession>A0A8J6XXD9</accession>
<comment type="cofactor">
    <cofactor evidence="1 13">
        <name>K(+)</name>
        <dbReference type="ChEBI" id="CHEBI:29103"/>
    </cofactor>
</comment>
<dbReference type="Pfam" id="PF00478">
    <property type="entry name" value="IMPDH"/>
    <property type="match status" value="1"/>
</dbReference>
<feature type="binding site" evidence="13">
    <location>
        <position position="470"/>
    </location>
    <ligand>
        <name>K(+)</name>
        <dbReference type="ChEBI" id="CHEBI:29103"/>
        <note>ligand shared between two tetrameric partners</note>
    </ligand>
</feature>
<evidence type="ECO:0000256" key="5">
    <source>
        <dbReference type="ARBA" id="ARBA00022737"/>
    </source>
</evidence>
<feature type="binding site" evidence="13 15">
    <location>
        <begin position="385"/>
        <end position="389"/>
    </location>
    <ligand>
        <name>IMP</name>
        <dbReference type="ChEBI" id="CHEBI:58053"/>
    </ligand>
</feature>
<evidence type="ECO:0000313" key="22">
    <source>
        <dbReference type="EMBL" id="MBD3866880.1"/>
    </source>
</evidence>
<comment type="caution">
    <text evidence="13">Lacks conserved residue(s) required for the propagation of feature annotation.</text>
</comment>
<evidence type="ECO:0000313" key="23">
    <source>
        <dbReference type="Proteomes" id="UP000648239"/>
    </source>
</evidence>
<dbReference type="SMART" id="SM01240">
    <property type="entry name" value="IMPDH"/>
    <property type="match status" value="1"/>
</dbReference>
<dbReference type="Gene3D" id="3.20.20.70">
    <property type="entry name" value="Aldolase class I"/>
    <property type="match status" value="1"/>
</dbReference>
<dbReference type="PROSITE" id="PS51371">
    <property type="entry name" value="CBS"/>
    <property type="match status" value="2"/>
</dbReference>
<evidence type="ECO:0000256" key="14">
    <source>
        <dbReference type="PIRSR" id="PIRSR000130-1"/>
    </source>
</evidence>
<dbReference type="CDD" id="cd04601">
    <property type="entry name" value="CBS_pair_IMPDH"/>
    <property type="match status" value="1"/>
</dbReference>
<dbReference type="GO" id="GO:0006177">
    <property type="term" value="P:GMP biosynthetic process"/>
    <property type="evidence" value="ECO:0007669"/>
    <property type="project" value="UniProtKB-UniRule"/>
</dbReference>
<comment type="activity regulation">
    <text evidence="13">Mycophenolic acid (MPA) is a non-competitive inhibitor that prevents formation of the closed enzyme conformation by binding to the same site as the amobile flap. In contrast, mizoribine monophosphate (MZP) is a competitive inhibitor that induces the closed conformation. MPA is a potent inhibitor of mammalian IMPDHs but a poor inhibitor of the bacterial enzymes. MZP is a more potent inhibitor of bacterial IMPDH.</text>
</comment>
<feature type="binding site" description="in other chain" evidence="13 17">
    <location>
        <position position="300"/>
    </location>
    <ligand>
        <name>K(+)</name>
        <dbReference type="ChEBI" id="CHEBI:29103"/>
        <note>ligand shared between two tetrameric partners</note>
    </ligand>
</feature>
<evidence type="ECO:0000256" key="15">
    <source>
        <dbReference type="PIRSR" id="PIRSR000130-2"/>
    </source>
</evidence>
<dbReference type="Pfam" id="PF00571">
    <property type="entry name" value="CBS"/>
    <property type="match status" value="2"/>
</dbReference>
<evidence type="ECO:0000256" key="20">
    <source>
        <dbReference type="RuleBase" id="RU003928"/>
    </source>
</evidence>
<dbReference type="CDD" id="cd00381">
    <property type="entry name" value="IMPDH"/>
    <property type="match status" value="1"/>
</dbReference>
<evidence type="ECO:0000256" key="10">
    <source>
        <dbReference type="ARBA" id="ARBA00023027"/>
    </source>
</evidence>
<proteinExistence type="inferred from homology"/>
<dbReference type="PROSITE" id="PS00487">
    <property type="entry name" value="IMP_DH_GMP_RED"/>
    <property type="match status" value="1"/>
</dbReference>
<evidence type="ECO:0000256" key="7">
    <source>
        <dbReference type="ARBA" id="ARBA00022755"/>
    </source>
</evidence>
<feature type="binding site" evidence="13">
    <location>
        <position position="248"/>
    </location>
    <ligand>
        <name>NAD(+)</name>
        <dbReference type="ChEBI" id="CHEBI:57540"/>
    </ligand>
</feature>
<name>A0A8J6XXD9_9BACT</name>
<keyword evidence="8 13" id="KW-0630">Potassium</keyword>
<keyword evidence="11 18" id="KW-0129">CBS domain</keyword>
<evidence type="ECO:0000256" key="16">
    <source>
        <dbReference type="PIRSR" id="PIRSR000130-3"/>
    </source>
</evidence>
<feature type="binding site" evidence="13 15">
    <location>
        <position position="415"/>
    </location>
    <ligand>
        <name>IMP</name>
        <dbReference type="ChEBI" id="CHEBI:58053"/>
    </ligand>
</feature>
<dbReference type="GO" id="GO:0006183">
    <property type="term" value="P:GTP biosynthetic process"/>
    <property type="evidence" value="ECO:0007669"/>
    <property type="project" value="TreeGrafter"/>
</dbReference>
<evidence type="ECO:0000256" key="2">
    <source>
        <dbReference type="ARBA" id="ARBA00005502"/>
    </source>
</evidence>
<dbReference type="InterPro" id="IPR000644">
    <property type="entry name" value="CBS_dom"/>
</dbReference>
<organism evidence="22 23">
    <name type="scientific">Candidatus Polarisedimenticola svalbardensis</name>
    <dbReference type="NCBI Taxonomy" id="2886004"/>
    <lineage>
        <taxon>Bacteria</taxon>
        <taxon>Pseudomonadati</taxon>
        <taxon>Acidobacteriota</taxon>
        <taxon>Candidatus Polarisedimenticolia</taxon>
        <taxon>Candidatus Polarisedimenticolales</taxon>
        <taxon>Candidatus Polarisedimenticolaceae</taxon>
        <taxon>Candidatus Polarisedimenticola</taxon>
    </lineage>
</organism>
<evidence type="ECO:0000256" key="12">
    <source>
        <dbReference type="ARBA" id="ARBA00048028"/>
    </source>
</evidence>
<keyword evidence="5" id="KW-0677">Repeat</keyword>
<dbReference type="SUPFAM" id="SSF54631">
    <property type="entry name" value="CBS-domain pair"/>
    <property type="match status" value="1"/>
</dbReference>
<feature type="binding site" evidence="13 15">
    <location>
        <position position="303"/>
    </location>
    <ligand>
        <name>IMP</name>
        <dbReference type="ChEBI" id="CHEBI:58053"/>
    </ligand>
</feature>
<feature type="binding site" evidence="16">
    <location>
        <begin position="248"/>
        <end position="250"/>
    </location>
    <ligand>
        <name>NAD(+)</name>
        <dbReference type="ChEBI" id="CHEBI:57540"/>
    </ligand>
</feature>
<keyword evidence="9 13" id="KW-0560">Oxidoreductase</keyword>
<dbReference type="InterPro" id="IPR001093">
    <property type="entry name" value="IMP_DH_GMPRt"/>
</dbReference>
<dbReference type="InterPro" id="IPR013785">
    <property type="entry name" value="Aldolase_TIM"/>
</dbReference>
<keyword evidence="7 13" id="KW-0658">Purine biosynthesis</keyword>
<feature type="binding site" evidence="13 15">
    <location>
        <begin position="361"/>
        <end position="362"/>
    </location>
    <ligand>
        <name>IMP</name>
        <dbReference type="ChEBI" id="CHEBI:58053"/>
    </ligand>
</feature>
<dbReference type="GO" id="GO:0000166">
    <property type="term" value="F:nucleotide binding"/>
    <property type="evidence" value="ECO:0007669"/>
    <property type="project" value="UniProtKB-UniRule"/>
</dbReference>
<keyword evidence="4 13" id="KW-0479">Metal-binding</keyword>
<evidence type="ECO:0000256" key="3">
    <source>
        <dbReference type="ARBA" id="ARBA00011881"/>
    </source>
</evidence>
<evidence type="ECO:0000259" key="21">
    <source>
        <dbReference type="PROSITE" id="PS51371"/>
    </source>
</evidence>
<evidence type="ECO:0000256" key="13">
    <source>
        <dbReference type="HAMAP-Rule" id="MF_01964"/>
    </source>
</evidence>
<feature type="binding site" evidence="13">
    <location>
        <position position="469"/>
    </location>
    <ligand>
        <name>K(+)</name>
        <dbReference type="ChEBI" id="CHEBI:29103"/>
        <note>ligand shared between two tetrameric partners</note>
    </ligand>
</feature>
<dbReference type="UniPathway" id="UPA00601">
    <property type="reaction ID" value="UER00295"/>
</dbReference>